<dbReference type="GeneID" id="136091451"/>
<dbReference type="RefSeq" id="XP_065675122.1">
    <property type="nucleotide sequence ID" value="XM_065819050.1"/>
</dbReference>
<reference evidence="6 7" key="1">
    <citation type="submission" date="2025-05" db="UniProtKB">
        <authorList>
            <consortium name="RefSeq"/>
        </authorList>
    </citation>
    <scope>IDENTIFICATION</scope>
</reference>
<evidence type="ECO:0000313" key="7">
    <source>
        <dbReference type="RefSeq" id="XP_065675122.1"/>
    </source>
</evidence>
<dbReference type="PROSITE" id="PS50208">
    <property type="entry name" value="CASPASE_P20"/>
    <property type="match status" value="1"/>
</dbReference>
<name>A0ABM4DKR6_HYDVU</name>
<dbReference type="PANTHER" id="PTHR10454:SF210">
    <property type="entry name" value="CASPASE-2"/>
    <property type="match status" value="1"/>
</dbReference>
<feature type="domain" description="Caspase family p10" evidence="3">
    <location>
        <begin position="248"/>
        <end position="339"/>
    </location>
</feature>
<accession>A0ABM4DKR6</accession>
<dbReference type="InterPro" id="IPR001309">
    <property type="entry name" value="Pept_C14_p20"/>
</dbReference>
<dbReference type="Pfam" id="PF00656">
    <property type="entry name" value="Peptidase_C14"/>
    <property type="match status" value="1"/>
</dbReference>
<dbReference type="RefSeq" id="XP_065675121.1">
    <property type="nucleotide sequence ID" value="XM_065819049.1"/>
</dbReference>
<feature type="domain" description="Caspase family p20" evidence="4">
    <location>
        <begin position="103"/>
        <end position="226"/>
    </location>
</feature>
<dbReference type="InterPro" id="IPR002138">
    <property type="entry name" value="Pept_C14_p10"/>
</dbReference>
<dbReference type="PANTHER" id="PTHR10454">
    <property type="entry name" value="CASPASE"/>
    <property type="match status" value="1"/>
</dbReference>
<evidence type="ECO:0000313" key="6">
    <source>
        <dbReference type="RefSeq" id="XP_065675121.1"/>
    </source>
</evidence>
<dbReference type="PROSITE" id="PS50207">
    <property type="entry name" value="CASPASE_P10"/>
    <property type="match status" value="1"/>
</dbReference>
<dbReference type="SUPFAM" id="SSF52129">
    <property type="entry name" value="Caspase-like"/>
    <property type="match status" value="1"/>
</dbReference>
<keyword evidence="5" id="KW-1185">Reference proteome</keyword>
<gene>
    <name evidence="6 7 8" type="primary">LOC136091451</name>
</gene>
<dbReference type="SMART" id="SM00115">
    <property type="entry name" value="CASc"/>
    <property type="match status" value="1"/>
</dbReference>
<evidence type="ECO:0000313" key="8">
    <source>
        <dbReference type="RefSeq" id="XP_065675123.1"/>
    </source>
</evidence>
<organism evidence="5 8">
    <name type="scientific">Hydra vulgaris</name>
    <name type="common">Hydra</name>
    <name type="synonym">Hydra attenuata</name>
    <dbReference type="NCBI Taxonomy" id="6087"/>
    <lineage>
        <taxon>Eukaryota</taxon>
        <taxon>Metazoa</taxon>
        <taxon>Cnidaria</taxon>
        <taxon>Hydrozoa</taxon>
        <taxon>Hydroidolina</taxon>
        <taxon>Anthoathecata</taxon>
        <taxon>Aplanulata</taxon>
        <taxon>Hydridae</taxon>
        <taxon>Hydra</taxon>
    </lineage>
</organism>
<dbReference type="Proteomes" id="UP001652625">
    <property type="component" value="Chromosome 15"/>
</dbReference>
<dbReference type="InterPro" id="IPR015917">
    <property type="entry name" value="Pept_C14A"/>
</dbReference>
<comment type="similarity">
    <text evidence="1 2">Belongs to the peptidase C14A family.</text>
</comment>
<sequence>MDNLNKIIKKNNDTLKDTESLDVIDANPKKPETTMILNNGCVSNTRSEAVDINGKKKIVLVRNYKKGIKFSHTQYFPNEPRIDLSKVDFKFNSDNFYNTNTFPRGTLTIINVKDFMKSTAMHKHPIVGTDVDVESLCDLFLTLGFKIDRFDNPKKSDLITRLKKAANENYSSMSCSVVAVLTHGKEEEIFCTDKSLKIREITNIFRTKALANKPKLLLFQVSRGINNMDKVDGPVSSNMQGVSGISMNFLHLPVESDFLYAYSTSYYSCQNKELDSCFIKAVVSIFRDYAHKLDVFRLFTRVNNELSEKTSNIGDKSKDNKKQIGSITSQLRKELFLPPINGPMEPL</sequence>
<dbReference type="InterPro" id="IPR011600">
    <property type="entry name" value="Pept_C14_caspase"/>
</dbReference>
<dbReference type="RefSeq" id="XP_065675123.1">
    <property type="nucleotide sequence ID" value="XM_065819051.1"/>
</dbReference>
<protein>
    <submittedName>
        <fullName evidence="6 7">Caspase-3-like</fullName>
    </submittedName>
</protein>
<dbReference type="Gene3D" id="3.40.50.1460">
    <property type="match status" value="1"/>
</dbReference>
<evidence type="ECO:0000313" key="5">
    <source>
        <dbReference type="Proteomes" id="UP001652625"/>
    </source>
</evidence>
<dbReference type="InterPro" id="IPR002398">
    <property type="entry name" value="Pept_C14"/>
</dbReference>
<dbReference type="PRINTS" id="PR00376">
    <property type="entry name" value="IL1BCENZYME"/>
</dbReference>
<proteinExistence type="inferred from homology"/>
<evidence type="ECO:0000259" key="3">
    <source>
        <dbReference type="PROSITE" id="PS50207"/>
    </source>
</evidence>
<evidence type="ECO:0000256" key="1">
    <source>
        <dbReference type="ARBA" id="ARBA00010134"/>
    </source>
</evidence>
<dbReference type="InterPro" id="IPR029030">
    <property type="entry name" value="Caspase-like_dom_sf"/>
</dbReference>
<evidence type="ECO:0000259" key="4">
    <source>
        <dbReference type="PROSITE" id="PS50208"/>
    </source>
</evidence>
<evidence type="ECO:0000256" key="2">
    <source>
        <dbReference type="RuleBase" id="RU003971"/>
    </source>
</evidence>